<evidence type="ECO:0000313" key="8">
    <source>
        <dbReference type="EMBL" id="MBL3656829.1"/>
    </source>
</evidence>
<feature type="transmembrane region" description="Helical" evidence="6">
    <location>
        <begin position="295"/>
        <end position="315"/>
    </location>
</feature>
<organism evidence="8 9">
    <name type="scientific">Fulvivirga sediminis</name>
    <dbReference type="NCBI Taxonomy" id="2803949"/>
    <lineage>
        <taxon>Bacteria</taxon>
        <taxon>Pseudomonadati</taxon>
        <taxon>Bacteroidota</taxon>
        <taxon>Cytophagia</taxon>
        <taxon>Cytophagales</taxon>
        <taxon>Fulvivirgaceae</taxon>
        <taxon>Fulvivirga</taxon>
    </lineage>
</organism>
<reference evidence="8" key="1">
    <citation type="submission" date="2021-01" db="EMBL/GenBank/DDBJ databases">
        <title>Fulvivirga kasyanovii gen. nov., sp nov., a novel member of the phylum Bacteroidetes isolated from seawater in a mussel farm.</title>
        <authorList>
            <person name="Zhao L.-H."/>
            <person name="Wang Z.-J."/>
        </authorList>
    </citation>
    <scope>NUCLEOTIDE SEQUENCE</scope>
    <source>
        <strain evidence="8">2943</strain>
    </source>
</reference>
<dbReference type="GO" id="GO:0016746">
    <property type="term" value="F:acyltransferase activity"/>
    <property type="evidence" value="ECO:0007669"/>
    <property type="project" value="UniProtKB-KW"/>
</dbReference>
<gene>
    <name evidence="8" type="ORF">JL102_11850</name>
</gene>
<feature type="transmembrane region" description="Helical" evidence="6">
    <location>
        <begin position="666"/>
        <end position="685"/>
    </location>
</feature>
<evidence type="ECO:0000256" key="4">
    <source>
        <dbReference type="ARBA" id="ARBA00022989"/>
    </source>
</evidence>
<feature type="transmembrane region" description="Helical" evidence="6">
    <location>
        <begin position="363"/>
        <end position="381"/>
    </location>
</feature>
<proteinExistence type="predicted"/>
<dbReference type="InterPro" id="IPR002123">
    <property type="entry name" value="Plipid/glycerol_acylTrfase"/>
</dbReference>
<feature type="transmembrane region" description="Helical" evidence="6">
    <location>
        <begin position="269"/>
        <end position="288"/>
    </location>
</feature>
<dbReference type="GO" id="GO:0005886">
    <property type="term" value="C:plasma membrane"/>
    <property type="evidence" value="ECO:0007669"/>
    <property type="project" value="UniProtKB-SubCell"/>
</dbReference>
<comment type="subcellular location">
    <subcellularLocation>
        <location evidence="1">Cell membrane</location>
        <topology evidence="1">Multi-pass membrane protein</topology>
    </subcellularLocation>
</comment>
<keyword evidence="4 6" id="KW-1133">Transmembrane helix</keyword>
<dbReference type="InterPro" id="IPR001251">
    <property type="entry name" value="CRAL-TRIO_dom"/>
</dbReference>
<name>A0A937JZN5_9BACT</name>
<dbReference type="Proteomes" id="UP000659388">
    <property type="component" value="Unassembled WGS sequence"/>
</dbReference>
<evidence type="ECO:0000256" key="1">
    <source>
        <dbReference type="ARBA" id="ARBA00004651"/>
    </source>
</evidence>
<keyword evidence="2" id="KW-1003">Cell membrane</keyword>
<dbReference type="SUPFAM" id="SSF53335">
    <property type="entry name" value="S-adenosyl-L-methionine-dependent methyltransferases"/>
    <property type="match status" value="1"/>
</dbReference>
<dbReference type="InterPro" id="IPR004869">
    <property type="entry name" value="MMPL_dom"/>
</dbReference>
<dbReference type="CDD" id="cd07989">
    <property type="entry name" value="LPLAT_AGPAT-like"/>
    <property type="match status" value="1"/>
</dbReference>
<dbReference type="SUPFAM" id="SSF69593">
    <property type="entry name" value="Glycerol-3-phosphate (1)-acyltransferase"/>
    <property type="match status" value="1"/>
</dbReference>
<dbReference type="RefSeq" id="WP_202244626.1">
    <property type="nucleotide sequence ID" value="NZ_JAESIY010000006.1"/>
</dbReference>
<evidence type="ECO:0000259" key="7">
    <source>
        <dbReference type="PROSITE" id="PS50191"/>
    </source>
</evidence>
<feature type="transmembrane region" description="Helical" evidence="6">
    <location>
        <begin position="718"/>
        <end position="739"/>
    </location>
</feature>
<comment type="caution">
    <text evidence="8">The sequence shown here is derived from an EMBL/GenBank/DDBJ whole genome shotgun (WGS) entry which is preliminary data.</text>
</comment>
<dbReference type="CDD" id="cd02440">
    <property type="entry name" value="AdoMet_MTases"/>
    <property type="match status" value="1"/>
</dbReference>
<dbReference type="InterPro" id="IPR025714">
    <property type="entry name" value="Methyltranfer_dom"/>
</dbReference>
<feature type="domain" description="CRAL-TRIO" evidence="7">
    <location>
        <begin position="180"/>
        <end position="366"/>
    </location>
</feature>
<dbReference type="Gene3D" id="3.40.50.150">
    <property type="entry name" value="Vaccinia Virus protein VP39"/>
    <property type="match status" value="1"/>
</dbReference>
<dbReference type="PANTHER" id="PTHR33406">
    <property type="entry name" value="MEMBRANE PROTEIN MJ1562-RELATED"/>
    <property type="match status" value="1"/>
</dbReference>
<keyword evidence="5 6" id="KW-0472">Membrane</keyword>
<feature type="transmembrane region" description="Helical" evidence="6">
    <location>
        <begin position="443"/>
        <end position="462"/>
    </location>
</feature>
<feature type="transmembrane region" description="Helical" evidence="6">
    <location>
        <begin position="387"/>
        <end position="406"/>
    </location>
</feature>
<evidence type="ECO:0000256" key="6">
    <source>
        <dbReference type="SAM" id="Phobius"/>
    </source>
</evidence>
<feature type="transmembrane region" description="Helical" evidence="6">
    <location>
        <begin position="785"/>
        <end position="807"/>
    </location>
</feature>
<keyword evidence="3 6" id="KW-0812">Transmembrane</keyword>
<keyword evidence="9" id="KW-1185">Reference proteome</keyword>
<feature type="transmembrane region" description="Helical" evidence="6">
    <location>
        <begin position="321"/>
        <end position="342"/>
    </location>
</feature>
<evidence type="ECO:0000256" key="5">
    <source>
        <dbReference type="ARBA" id="ARBA00023136"/>
    </source>
</evidence>
<keyword evidence="8" id="KW-0012">Acyltransferase</keyword>
<keyword evidence="8" id="KW-0808">Transferase</keyword>
<dbReference type="Pfam" id="PF03176">
    <property type="entry name" value="MMPL"/>
    <property type="match status" value="1"/>
</dbReference>
<feature type="transmembrane region" description="Helical" evidence="6">
    <location>
        <begin position="828"/>
        <end position="852"/>
    </location>
</feature>
<dbReference type="InterPro" id="IPR050545">
    <property type="entry name" value="Mycobact_MmpL"/>
</dbReference>
<dbReference type="EMBL" id="JAESIY010000006">
    <property type="protein sequence ID" value="MBL3656829.1"/>
    <property type="molecule type" value="Genomic_DNA"/>
</dbReference>
<evidence type="ECO:0000313" key="9">
    <source>
        <dbReference type="Proteomes" id="UP000659388"/>
    </source>
</evidence>
<sequence>MSTLFHQIYNLIRARKLLSLSLLAIILGWAVFASINIRLEENIINIMPKDETVMEVNEVFEGIKINNRIVFHVYNVDSTKVTPDSLVQVAALFADSLKSSYPEYFTEIKLEIPDQQLMQMYNYYYNNLPYYLLPEDYDHLDSTLSEQAIKGSIERVYKQLLSSVGVASKFMIKDPLGLTGRPLRRMQKNQLDGNFGLYQNNIVTKDHKHLIFFVVLSNPPNETSNNGKFIEGINQLQSKFRESHPTIVVDYFGPAAVAVANASRIKADVFMTVGVAMVALLIFISLFYRNIGTFFIVVTPGLFGGIMAIAFLSTVRPGVSIISLAVGSVLLGITIDYALHFFTHYKKEKNLKKLFEDITGPMLMSSLTTSFAFFSLIFIRSSALQDLGIFAGVSVLASVFYTLVVLPHVVSKLAQKEEDHKRMNLVERVVDKIATYPFYKRKWAIGVFVLLSVVSLFTWRHVTFESNMLELNYMPDQLQASQDRINTISNFTANNIYVAFRGENLDEVLQKNKILNQQLQALKDDSAIFDFYSLNQIIPAPDLREKRVNQWNAFWLKHADDSVMIHVNEAARKFGFKDNTFKSFNNLLNKEYNDISREDKESVLELYGNELIIDESDNRVSVLTAVTLELSNKSAVLGKLENIPGIIILDKAYLTSKLVELLKQDFGRLVNISLAVVFLIILISYGRIELTLITFTPIILSWLWVLGLMGWLGLSFNIVNIIICTFIFGLGVDYSIFVMRGLTQKYAYGVDNLVSYKKSIILSVVTTLLGIGVLALAKHPALQSIALLAIIGILSVVFITFTVEHLLYDIFILRRKKKGVVPFTLRAFVLSSFAFGCFLFGCLMLFFANILFKIPIGSLKRRKRSFHQIIMFFSYFVMYAMRSVKKKIEGKEYIDYENPSVIIANHHSFIDILVLLMLNPKVVMVTNDWVYNSPLFGRSIRYADFIQASKGIENQIDKIKDLVADGYSIIVFPEGTRSRTANLGRFHKGAFFLAETLELDIQPVVLHGTHMLMPSGDDYCLRSGTVTIKFLPRICHNDRSYGEDYRERAKSITKYFKAEYQLLRGQQETITYFKRNLLKNYLYKTPVIEWYIKIKYNMEGGYKLFDELVPLNAKVVDIGCGYGPMSYALGFRSSQREIFGIDYDDLKICVANNCPVKPDNIHFETCDALTYEFSQSDVYIISDVLHYLTPKEQKLLLQNVEKNLSAGGRIIIRDGDSSKKERHKGTVLTEIFSTGIGFNKTRNKLSYISSDMISDFAKANNLHLEIIDNTKRTSNTTFVLSRN</sequence>
<accession>A0A937JZN5</accession>
<dbReference type="Pfam" id="PF13847">
    <property type="entry name" value="Methyltransf_31"/>
    <property type="match status" value="1"/>
</dbReference>
<feature type="transmembrane region" description="Helical" evidence="6">
    <location>
        <begin position="760"/>
        <end position="779"/>
    </location>
</feature>
<evidence type="ECO:0000256" key="3">
    <source>
        <dbReference type="ARBA" id="ARBA00022692"/>
    </source>
</evidence>
<dbReference type="SMART" id="SM00563">
    <property type="entry name" value="PlsC"/>
    <property type="match status" value="1"/>
</dbReference>
<dbReference type="PANTHER" id="PTHR33406:SF13">
    <property type="entry name" value="MEMBRANE PROTEIN YDFJ"/>
    <property type="match status" value="1"/>
</dbReference>
<evidence type="ECO:0000256" key="2">
    <source>
        <dbReference type="ARBA" id="ARBA00022475"/>
    </source>
</evidence>
<dbReference type="SUPFAM" id="SSF82866">
    <property type="entry name" value="Multidrug efflux transporter AcrB transmembrane domain"/>
    <property type="match status" value="2"/>
</dbReference>
<dbReference type="PROSITE" id="PS50191">
    <property type="entry name" value="CRAL_TRIO"/>
    <property type="match status" value="1"/>
</dbReference>
<feature type="transmembrane region" description="Helical" evidence="6">
    <location>
        <begin position="692"/>
        <end position="712"/>
    </location>
</feature>
<dbReference type="Pfam" id="PF01553">
    <property type="entry name" value="Acyltransferase"/>
    <property type="match status" value="1"/>
</dbReference>
<dbReference type="Gene3D" id="1.20.1640.10">
    <property type="entry name" value="Multidrug efflux transporter AcrB transmembrane domain"/>
    <property type="match status" value="2"/>
</dbReference>
<protein>
    <submittedName>
        <fullName evidence="8">1-acyl-sn-glycerol-3-phosphate acyltransferase</fullName>
    </submittedName>
</protein>
<dbReference type="InterPro" id="IPR029063">
    <property type="entry name" value="SAM-dependent_MTases_sf"/>
</dbReference>